<evidence type="ECO:0000259" key="1">
    <source>
        <dbReference type="Pfam" id="PF07883"/>
    </source>
</evidence>
<gene>
    <name evidence="2" type="ORF">AB0L16_15275</name>
</gene>
<comment type="caution">
    <text evidence="2">The sequence shown here is derived from an EMBL/GenBank/DDBJ whole genome shotgun (WGS) entry which is preliminary data.</text>
</comment>
<dbReference type="SUPFAM" id="SSF51182">
    <property type="entry name" value="RmlC-like cupins"/>
    <property type="match status" value="1"/>
</dbReference>
<accession>A0ABV3JY56</accession>
<dbReference type="InterPro" id="IPR011051">
    <property type="entry name" value="RmlC_Cupin_sf"/>
</dbReference>
<feature type="domain" description="Cupin type-2" evidence="1">
    <location>
        <begin position="35"/>
        <end position="100"/>
    </location>
</feature>
<keyword evidence="3" id="KW-1185">Reference proteome</keyword>
<reference evidence="2 3" key="1">
    <citation type="submission" date="2024-06" db="EMBL/GenBank/DDBJ databases">
        <title>The Natural Products Discovery Center: Release of the First 8490 Sequenced Strains for Exploring Actinobacteria Biosynthetic Diversity.</title>
        <authorList>
            <person name="Kalkreuter E."/>
            <person name="Kautsar S.A."/>
            <person name="Yang D."/>
            <person name="Bader C.D."/>
            <person name="Teijaro C.N."/>
            <person name="Fluegel L."/>
            <person name="Davis C.M."/>
            <person name="Simpson J.R."/>
            <person name="Lauterbach L."/>
            <person name="Steele A.D."/>
            <person name="Gui C."/>
            <person name="Meng S."/>
            <person name="Li G."/>
            <person name="Viehrig K."/>
            <person name="Ye F."/>
            <person name="Su P."/>
            <person name="Kiefer A.F."/>
            <person name="Nichols A."/>
            <person name="Cepeda A.J."/>
            <person name="Yan W."/>
            <person name="Fan B."/>
            <person name="Jiang Y."/>
            <person name="Adhikari A."/>
            <person name="Zheng C.-J."/>
            <person name="Schuster L."/>
            <person name="Cowan T.M."/>
            <person name="Smanski M.J."/>
            <person name="Chevrette M.G."/>
            <person name="De Carvalho L.P.S."/>
            <person name="Shen B."/>
        </authorList>
    </citation>
    <scope>NUCLEOTIDE SEQUENCE [LARGE SCALE GENOMIC DNA]</scope>
    <source>
        <strain evidence="2 3">NPDC052347</strain>
    </source>
</reference>
<dbReference type="Gene3D" id="2.60.120.10">
    <property type="entry name" value="Jelly Rolls"/>
    <property type="match status" value="1"/>
</dbReference>
<proteinExistence type="predicted"/>
<dbReference type="Proteomes" id="UP001552594">
    <property type="component" value="Unassembled WGS sequence"/>
</dbReference>
<evidence type="ECO:0000313" key="2">
    <source>
        <dbReference type="EMBL" id="MEV5507819.1"/>
    </source>
</evidence>
<dbReference type="InterPro" id="IPR013096">
    <property type="entry name" value="Cupin_2"/>
</dbReference>
<sequence length="110" mass="11820">MTGKPIRLIESEEAVHRLSVVDSPAWYPGLTSTSVVILQPGEELDEHSLASEEELLYVISGELTVESAAGRHTARAHQGLLVPTNTRHRARNNGPAPSLVILHQLTGAAP</sequence>
<evidence type="ECO:0000313" key="3">
    <source>
        <dbReference type="Proteomes" id="UP001552594"/>
    </source>
</evidence>
<organism evidence="2 3">
    <name type="scientific">Streptomyces orinoci</name>
    <name type="common">Streptoverticillium orinoci</name>
    <dbReference type="NCBI Taxonomy" id="67339"/>
    <lineage>
        <taxon>Bacteria</taxon>
        <taxon>Bacillati</taxon>
        <taxon>Actinomycetota</taxon>
        <taxon>Actinomycetes</taxon>
        <taxon>Kitasatosporales</taxon>
        <taxon>Streptomycetaceae</taxon>
        <taxon>Streptomyces</taxon>
    </lineage>
</organism>
<dbReference type="EMBL" id="JBFAUK010000010">
    <property type="protein sequence ID" value="MEV5507819.1"/>
    <property type="molecule type" value="Genomic_DNA"/>
</dbReference>
<protein>
    <submittedName>
        <fullName evidence="2">Cupin domain-containing protein</fullName>
    </submittedName>
</protein>
<dbReference type="InterPro" id="IPR014710">
    <property type="entry name" value="RmlC-like_jellyroll"/>
</dbReference>
<dbReference type="Pfam" id="PF07883">
    <property type="entry name" value="Cupin_2"/>
    <property type="match status" value="1"/>
</dbReference>
<name>A0ABV3JY56_STRON</name>
<dbReference type="RefSeq" id="WP_109281644.1">
    <property type="nucleotide sequence ID" value="NZ_JBFAUK010000010.1"/>
</dbReference>